<dbReference type="Proteomes" id="UP000273982">
    <property type="component" value="Chromosome"/>
</dbReference>
<evidence type="ECO:0000256" key="19">
    <source>
        <dbReference type="HAMAP-Rule" id="MF_00719"/>
    </source>
</evidence>
<dbReference type="InterPro" id="IPR003805">
    <property type="entry name" value="CobS"/>
</dbReference>
<keyword evidence="8 19" id="KW-0169">Cobalamin biosynthesis</keyword>
<evidence type="ECO:0000256" key="5">
    <source>
        <dbReference type="ARBA" id="ARBA00013200"/>
    </source>
</evidence>
<dbReference type="PANTHER" id="PTHR34148">
    <property type="entry name" value="ADENOSYLCOBINAMIDE-GDP RIBAZOLETRANSFERASE"/>
    <property type="match status" value="1"/>
</dbReference>
<keyword evidence="10 19" id="KW-0812">Transmembrane</keyword>
<dbReference type="Pfam" id="PF02654">
    <property type="entry name" value="CobS"/>
    <property type="match status" value="1"/>
</dbReference>
<dbReference type="RefSeq" id="WP_124737981.1">
    <property type="nucleotide sequence ID" value="NZ_CP034086.1"/>
</dbReference>
<dbReference type="NCBIfam" id="TIGR00317">
    <property type="entry name" value="cobS"/>
    <property type="match status" value="1"/>
</dbReference>
<reference evidence="20 21" key="1">
    <citation type="submission" date="2018-11" db="EMBL/GenBank/DDBJ databases">
        <title>Genome squencing of methanotrophic bacteria isolated from alkaline groundwater in Korea.</title>
        <authorList>
            <person name="Nguyen L.N."/>
        </authorList>
    </citation>
    <scope>NUCLEOTIDE SEQUENCE [LARGE SCALE GENOMIC DNA]</scope>
    <source>
        <strain evidence="20 21">GW6</strain>
    </source>
</reference>
<feature type="transmembrane region" description="Helical" evidence="19">
    <location>
        <begin position="37"/>
        <end position="55"/>
    </location>
</feature>
<dbReference type="AlphaFoldDB" id="A0A3G8M4C4"/>
<evidence type="ECO:0000256" key="17">
    <source>
        <dbReference type="ARBA" id="ARBA00048623"/>
    </source>
</evidence>
<keyword evidence="7 19" id="KW-1003">Cell membrane</keyword>
<comment type="catalytic activity">
    <reaction evidence="17 19">
        <text>alpha-ribazole + adenosylcob(III)inamide-GDP = adenosylcob(III)alamin + GMP + H(+)</text>
        <dbReference type="Rhea" id="RHEA:16049"/>
        <dbReference type="ChEBI" id="CHEBI:10329"/>
        <dbReference type="ChEBI" id="CHEBI:15378"/>
        <dbReference type="ChEBI" id="CHEBI:18408"/>
        <dbReference type="ChEBI" id="CHEBI:58115"/>
        <dbReference type="ChEBI" id="CHEBI:60487"/>
        <dbReference type="EC" id="2.7.8.26"/>
    </reaction>
</comment>
<evidence type="ECO:0000256" key="12">
    <source>
        <dbReference type="ARBA" id="ARBA00022989"/>
    </source>
</evidence>
<evidence type="ECO:0000256" key="1">
    <source>
        <dbReference type="ARBA" id="ARBA00001946"/>
    </source>
</evidence>
<dbReference type="GO" id="GO:0009236">
    <property type="term" value="P:cobalamin biosynthetic process"/>
    <property type="evidence" value="ECO:0007669"/>
    <property type="project" value="UniProtKB-UniRule"/>
</dbReference>
<dbReference type="GO" id="GO:0051073">
    <property type="term" value="F:adenosylcobinamide-GDP ribazoletransferase activity"/>
    <property type="evidence" value="ECO:0007669"/>
    <property type="project" value="UniProtKB-UniRule"/>
</dbReference>
<name>A0A3G8M4C4_9HYPH</name>
<feature type="transmembrane region" description="Helical" evidence="19">
    <location>
        <begin position="61"/>
        <end position="81"/>
    </location>
</feature>
<comment type="cofactor">
    <cofactor evidence="1 19">
        <name>Mg(2+)</name>
        <dbReference type="ChEBI" id="CHEBI:18420"/>
    </cofactor>
</comment>
<dbReference type="GO" id="GO:0005886">
    <property type="term" value="C:plasma membrane"/>
    <property type="evidence" value="ECO:0007669"/>
    <property type="project" value="UniProtKB-SubCell"/>
</dbReference>
<keyword evidence="9 19" id="KW-0808">Transferase</keyword>
<comment type="subcellular location">
    <subcellularLocation>
        <location evidence="2 19">Cell membrane</location>
        <topology evidence="2 19">Multi-pass membrane protein</topology>
    </subcellularLocation>
</comment>
<evidence type="ECO:0000256" key="18">
    <source>
        <dbReference type="ARBA" id="ARBA00049504"/>
    </source>
</evidence>
<gene>
    <name evidence="19 20" type="primary">cobS</name>
    <name evidence="20" type="ORF">EHO51_05070</name>
</gene>
<dbReference type="HAMAP" id="MF_00719">
    <property type="entry name" value="CobS"/>
    <property type="match status" value="1"/>
</dbReference>
<evidence type="ECO:0000256" key="9">
    <source>
        <dbReference type="ARBA" id="ARBA00022679"/>
    </source>
</evidence>
<evidence type="ECO:0000256" key="10">
    <source>
        <dbReference type="ARBA" id="ARBA00022692"/>
    </source>
</evidence>
<evidence type="ECO:0000256" key="11">
    <source>
        <dbReference type="ARBA" id="ARBA00022842"/>
    </source>
</evidence>
<dbReference type="UniPathway" id="UPA00148">
    <property type="reaction ID" value="UER00238"/>
</dbReference>
<comment type="similarity">
    <text evidence="4 19">Belongs to the CobS family.</text>
</comment>
<dbReference type="EC" id="2.7.8.26" evidence="5 19"/>
<feature type="transmembrane region" description="Helical" evidence="19">
    <location>
        <begin position="140"/>
        <end position="161"/>
    </location>
</feature>
<evidence type="ECO:0000256" key="4">
    <source>
        <dbReference type="ARBA" id="ARBA00010561"/>
    </source>
</evidence>
<proteinExistence type="inferred from homology"/>
<evidence type="ECO:0000256" key="6">
    <source>
        <dbReference type="ARBA" id="ARBA00015850"/>
    </source>
</evidence>
<evidence type="ECO:0000256" key="2">
    <source>
        <dbReference type="ARBA" id="ARBA00004651"/>
    </source>
</evidence>
<comment type="pathway">
    <text evidence="3 19">Cofactor biosynthesis; adenosylcobalamin biosynthesis; adenosylcobalamin from cob(II)yrinate a,c-diamide: step 7/7.</text>
</comment>
<sequence length="255" mass="25710">MQRALLADVQSFLRFYARFPIGDGAHAPLDFARMAPALPIAGALIGATGAASLFLARICHLPALVCALVAVAVLTLATGALHEDGLADVADGFGGGATGESKLAIMRDSRVGTYGALALCFSVLLRVAALASLFERSVALAAGALIFAGALSRVAGLAPMMRLPTARADGLGATVSAPSREFWTRAWLVAAGFGLAPWLGGAGLIQIAVAIFAAFVVAALITNLAKKQIGGYTGDVLGAAQQLAEIAILAALSAG</sequence>
<evidence type="ECO:0000256" key="16">
    <source>
        <dbReference type="ARBA" id="ARBA00032853"/>
    </source>
</evidence>
<comment type="function">
    <text evidence="14 19">Joins adenosylcobinamide-GDP and alpha-ribazole to generate adenosylcobalamin (Ado-cobalamin). Also synthesizes adenosylcobalamin 5'-phosphate from adenosylcobinamide-GDP and alpha-ribazole 5'-phosphate.</text>
</comment>
<dbReference type="GO" id="GO:0008818">
    <property type="term" value="F:cobalamin 5'-phosphate synthase activity"/>
    <property type="evidence" value="ECO:0007669"/>
    <property type="project" value="UniProtKB-UniRule"/>
</dbReference>
<keyword evidence="12 19" id="KW-1133">Transmembrane helix</keyword>
<accession>A0A3G8M4C4</accession>
<dbReference type="PANTHER" id="PTHR34148:SF1">
    <property type="entry name" value="ADENOSYLCOBINAMIDE-GDP RIBAZOLETRANSFERASE"/>
    <property type="match status" value="1"/>
</dbReference>
<dbReference type="EMBL" id="CP034086">
    <property type="protein sequence ID" value="AZG76155.1"/>
    <property type="molecule type" value="Genomic_DNA"/>
</dbReference>
<evidence type="ECO:0000256" key="7">
    <source>
        <dbReference type="ARBA" id="ARBA00022475"/>
    </source>
</evidence>
<comment type="catalytic activity">
    <reaction evidence="18 19">
        <text>alpha-ribazole 5'-phosphate + adenosylcob(III)inamide-GDP = adenosylcob(III)alamin 5'-phosphate + GMP + H(+)</text>
        <dbReference type="Rhea" id="RHEA:23560"/>
        <dbReference type="ChEBI" id="CHEBI:15378"/>
        <dbReference type="ChEBI" id="CHEBI:57918"/>
        <dbReference type="ChEBI" id="CHEBI:58115"/>
        <dbReference type="ChEBI" id="CHEBI:60487"/>
        <dbReference type="ChEBI" id="CHEBI:60493"/>
        <dbReference type="EC" id="2.7.8.26"/>
    </reaction>
</comment>
<organism evidence="20 21">
    <name type="scientific">Methylocystis rosea</name>
    <dbReference type="NCBI Taxonomy" id="173366"/>
    <lineage>
        <taxon>Bacteria</taxon>
        <taxon>Pseudomonadati</taxon>
        <taxon>Pseudomonadota</taxon>
        <taxon>Alphaproteobacteria</taxon>
        <taxon>Hyphomicrobiales</taxon>
        <taxon>Methylocystaceae</taxon>
        <taxon>Methylocystis</taxon>
    </lineage>
</organism>
<evidence type="ECO:0000313" key="21">
    <source>
        <dbReference type="Proteomes" id="UP000273982"/>
    </source>
</evidence>
<keyword evidence="13 19" id="KW-0472">Membrane</keyword>
<feature type="transmembrane region" description="Helical" evidence="19">
    <location>
        <begin position="111"/>
        <end position="134"/>
    </location>
</feature>
<dbReference type="KEGG" id="mros:EHO51_05070"/>
<evidence type="ECO:0000256" key="3">
    <source>
        <dbReference type="ARBA" id="ARBA00004663"/>
    </source>
</evidence>
<evidence type="ECO:0000256" key="8">
    <source>
        <dbReference type="ARBA" id="ARBA00022573"/>
    </source>
</evidence>
<feature type="transmembrane region" description="Helical" evidence="19">
    <location>
        <begin position="205"/>
        <end position="225"/>
    </location>
</feature>
<keyword evidence="11 19" id="KW-0460">Magnesium</keyword>
<protein>
    <recommendedName>
        <fullName evidence="6 19">Adenosylcobinamide-GDP ribazoletransferase</fullName>
        <ecNumber evidence="5 19">2.7.8.26</ecNumber>
    </recommendedName>
    <alternativeName>
        <fullName evidence="16 19">Cobalamin synthase</fullName>
    </alternativeName>
    <alternativeName>
        <fullName evidence="15 19">Cobalamin-5'-phosphate synthase</fullName>
    </alternativeName>
</protein>
<evidence type="ECO:0000256" key="14">
    <source>
        <dbReference type="ARBA" id="ARBA00025228"/>
    </source>
</evidence>
<evidence type="ECO:0000256" key="13">
    <source>
        <dbReference type="ARBA" id="ARBA00023136"/>
    </source>
</evidence>
<evidence type="ECO:0000313" key="20">
    <source>
        <dbReference type="EMBL" id="AZG76155.1"/>
    </source>
</evidence>
<evidence type="ECO:0000256" key="15">
    <source>
        <dbReference type="ARBA" id="ARBA00032605"/>
    </source>
</evidence>